<dbReference type="InterPro" id="IPR029033">
    <property type="entry name" value="His_PPase_superfam"/>
</dbReference>
<dbReference type="InterPro" id="IPR013078">
    <property type="entry name" value="His_Pase_superF_clade-1"/>
</dbReference>
<accession>A0A1F6NYP5</accession>
<dbReference type="AlphaFoldDB" id="A0A1F6NYP5"/>
<dbReference type="Gene3D" id="3.40.50.1240">
    <property type="entry name" value="Phosphoglycerate mutase-like"/>
    <property type="match status" value="1"/>
</dbReference>
<comment type="caution">
    <text evidence="1">The sequence shown here is derived from an EMBL/GenBank/DDBJ whole genome shotgun (WGS) entry which is preliminary data.</text>
</comment>
<proteinExistence type="predicted"/>
<dbReference type="SUPFAM" id="SSF53254">
    <property type="entry name" value="Phosphoglycerate mutase-like"/>
    <property type="match status" value="1"/>
</dbReference>
<sequence>MREANYGDFTETNSETFKNDNDIEKYINNPFPNGESYKDVEKRMVDFLKDISQKYDSKHIAIVAHQAPQLALDVLLGGKTWERAMSENWRHTKDWKPGWNYIYHN</sequence>
<protein>
    <recommendedName>
        <fullName evidence="3">Phosphoglycerate mutase</fullName>
    </recommendedName>
</protein>
<organism evidence="1 2">
    <name type="scientific">Candidatus Magasanikbacteria bacterium RIFOXYD2_FULL_36_9</name>
    <dbReference type="NCBI Taxonomy" id="1798707"/>
    <lineage>
        <taxon>Bacteria</taxon>
        <taxon>Candidatus Magasanikiibacteriota</taxon>
    </lineage>
</organism>
<name>A0A1F6NYP5_9BACT</name>
<gene>
    <name evidence="1" type="ORF">A2537_01210</name>
</gene>
<dbReference type="EMBL" id="MFRC01000051">
    <property type="protein sequence ID" value="OGH89011.1"/>
    <property type="molecule type" value="Genomic_DNA"/>
</dbReference>
<evidence type="ECO:0000313" key="2">
    <source>
        <dbReference type="Proteomes" id="UP000178490"/>
    </source>
</evidence>
<dbReference type="Proteomes" id="UP000178490">
    <property type="component" value="Unassembled WGS sequence"/>
</dbReference>
<evidence type="ECO:0008006" key="3">
    <source>
        <dbReference type="Google" id="ProtNLM"/>
    </source>
</evidence>
<reference evidence="1 2" key="1">
    <citation type="journal article" date="2016" name="Nat. Commun.">
        <title>Thousands of microbial genomes shed light on interconnected biogeochemical processes in an aquifer system.</title>
        <authorList>
            <person name="Anantharaman K."/>
            <person name="Brown C.T."/>
            <person name="Hug L.A."/>
            <person name="Sharon I."/>
            <person name="Castelle C.J."/>
            <person name="Probst A.J."/>
            <person name="Thomas B.C."/>
            <person name="Singh A."/>
            <person name="Wilkins M.J."/>
            <person name="Karaoz U."/>
            <person name="Brodie E.L."/>
            <person name="Williams K.H."/>
            <person name="Hubbard S.S."/>
            <person name="Banfield J.F."/>
        </authorList>
    </citation>
    <scope>NUCLEOTIDE SEQUENCE [LARGE SCALE GENOMIC DNA]</scope>
</reference>
<dbReference type="Pfam" id="PF00300">
    <property type="entry name" value="His_Phos_1"/>
    <property type="match status" value="1"/>
</dbReference>
<evidence type="ECO:0000313" key="1">
    <source>
        <dbReference type="EMBL" id="OGH89011.1"/>
    </source>
</evidence>